<proteinExistence type="inferred from homology"/>
<protein>
    <recommendedName>
        <fullName evidence="2">Transcription factor MafB</fullName>
    </recommendedName>
</protein>
<dbReference type="GO" id="GO:0007379">
    <property type="term" value="P:segment specification"/>
    <property type="evidence" value="ECO:0007669"/>
    <property type="project" value="Ensembl"/>
</dbReference>
<dbReference type="FunFam" id="1.20.5.170:FF:000016">
    <property type="entry name" value="MAF bZIP transcription factor"/>
    <property type="match status" value="1"/>
</dbReference>
<feature type="region of interest" description="Disordered" evidence="10">
    <location>
        <begin position="321"/>
        <end position="342"/>
    </location>
</feature>
<dbReference type="GO" id="GO:0021571">
    <property type="term" value="P:rhombomere 5 development"/>
    <property type="evidence" value="ECO:0007669"/>
    <property type="project" value="Ensembl"/>
</dbReference>
<comment type="similarity">
    <text evidence="1">Belongs to the bZIP family. Maf subfamily.</text>
</comment>
<dbReference type="InParanoid" id="F6XN23"/>
<feature type="compositionally biased region" description="Low complexity" evidence="10">
    <location>
        <begin position="167"/>
        <end position="180"/>
    </location>
</feature>
<evidence type="ECO:0000256" key="4">
    <source>
        <dbReference type="ARBA" id="ARBA00023015"/>
    </source>
</evidence>
<evidence type="ECO:0000256" key="7">
    <source>
        <dbReference type="ARBA" id="ARBA00023163"/>
    </source>
</evidence>
<organism evidence="12 13">
    <name type="scientific">Monodelphis domestica</name>
    <name type="common">Gray short-tailed opossum</name>
    <dbReference type="NCBI Taxonomy" id="13616"/>
    <lineage>
        <taxon>Eukaryota</taxon>
        <taxon>Metazoa</taxon>
        <taxon>Chordata</taxon>
        <taxon>Craniata</taxon>
        <taxon>Vertebrata</taxon>
        <taxon>Euteleostomi</taxon>
        <taxon>Mammalia</taxon>
        <taxon>Metatheria</taxon>
        <taxon>Didelphimorphia</taxon>
        <taxon>Didelphidae</taxon>
        <taxon>Monodelphis</taxon>
    </lineage>
</organism>
<dbReference type="GeneTree" id="ENSGT00940000160486"/>
<dbReference type="OMA" id="PTEQKHH"/>
<dbReference type="HOGENOM" id="CLU_063062_0_0_1"/>
<evidence type="ECO:0000259" key="11">
    <source>
        <dbReference type="PROSITE" id="PS50217"/>
    </source>
</evidence>
<dbReference type="InterPro" id="IPR004827">
    <property type="entry name" value="bZIP"/>
</dbReference>
<dbReference type="GO" id="GO:0090575">
    <property type="term" value="C:RNA polymerase II transcription regulator complex"/>
    <property type="evidence" value="ECO:0007669"/>
    <property type="project" value="Ensembl"/>
</dbReference>
<dbReference type="InterPro" id="IPR008917">
    <property type="entry name" value="TF_DNA-bd_sf"/>
</dbReference>
<dbReference type="GO" id="GO:0007585">
    <property type="term" value="P:respiratory gaseous exchange by respiratory system"/>
    <property type="evidence" value="ECO:0007669"/>
    <property type="project" value="Ensembl"/>
</dbReference>
<dbReference type="Bgee" id="ENSMODG00000000534">
    <property type="expression patterns" value="Expressed in skeleton of lower jaw and 18 other cell types or tissues"/>
</dbReference>
<dbReference type="STRING" id="13616.ENSMODP00000000643"/>
<dbReference type="KEGG" id="mdo:100029220"/>
<feature type="domain" description="BZIP" evidence="11">
    <location>
        <begin position="226"/>
        <end position="289"/>
    </location>
</feature>
<dbReference type="GO" id="GO:0042472">
    <property type="term" value="P:inner ear morphogenesis"/>
    <property type="evidence" value="ECO:0007669"/>
    <property type="project" value="Ensembl"/>
</dbReference>
<feature type="compositionally biased region" description="Low complexity" evidence="10">
    <location>
        <begin position="54"/>
        <end position="76"/>
    </location>
</feature>
<evidence type="ECO:0000256" key="2">
    <source>
        <dbReference type="ARBA" id="ARBA00016894"/>
    </source>
</evidence>
<dbReference type="GO" id="GO:0021599">
    <property type="term" value="P:abducens nerve formation"/>
    <property type="evidence" value="ECO:0007669"/>
    <property type="project" value="Ensembl"/>
</dbReference>
<evidence type="ECO:0000256" key="1">
    <source>
        <dbReference type="ARBA" id="ARBA00008500"/>
    </source>
</evidence>
<dbReference type="GO" id="GO:0021572">
    <property type="term" value="P:rhombomere 6 development"/>
    <property type="evidence" value="ECO:0007669"/>
    <property type="project" value="Ensembl"/>
</dbReference>
<evidence type="ECO:0000256" key="5">
    <source>
        <dbReference type="ARBA" id="ARBA00023125"/>
    </source>
</evidence>
<dbReference type="SUPFAM" id="SSF47454">
    <property type="entry name" value="A DNA-binding domain in eukaryotic transcription factors"/>
    <property type="match status" value="1"/>
</dbReference>
<dbReference type="SUPFAM" id="SSF57959">
    <property type="entry name" value="Leucine zipper domain"/>
    <property type="match status" value="1"/>
</dbReference>
<evidence type="ECO:0000313" key="13">
    <source>
        <dbReference type="Proteomes" id="UP000002280"/>
    </source>
</evidence>
<name>F6XN23_MONDO</name>
<dbReference type="GO" id="GO:1903575">
    <property type="term" value="P:cornified envelope assembly"/>
    <property type="evidence" value="ECO:0007669"/>
    <property type="project" value="Ensembl"/>
</dbReference>
<dbReference type="GeneID" id="100029220"/>
<evidence type="ECO:0000256" key="10">
    <source>
        <dbReference type="SAM" id="MobiDB-lite"/>
    </source>
</evidence>
<feature type="compositionally biased region" description="Basic residues" evidence="10">
    <location>
        <begin position="157"/>
        <end position="166"/>
    </location>
</feature>
<keyword evidence="8" id="KW-0539">Nucleus</keyword>
<dbReference type="Proteomes" id="UP000002280">
    <property type="component" value="Chromosome 1"/>
</dbReference>
<dbReference type="GO" id="GO:0001701">
    <property type="term" value="P:in utero embryonic development"/>
    <property type="evidence" value="ECO:0007669"/>
    <property type="project" value="Ensembl"/>
</dbReference>
<dbReference type="PROSITE" id="PS50217">
    <property type="entry name" value="BZIP"/>
    <property type="match status" value="1"/>
</dbReference>
<dbReference type="eggNOG" id="KOG4196">
    <property type="taxonomic scope" value="Eukaryota"/>
</dbReference>
<dbReference type="SMART" id="SM00338">
    <property type="entry name" value="BRLZ"/>
    <property type="match status" value="1"/>
</dbReference>
<dbReference type="PANTHER" id="PTHR10129:SF10">
    <property type="entry name" value="TRANSCRIPTION FACTOR MAFB"/>
    <property type="match status" value="1"/>
</dbReference>
<evidence type="ECO:0000256" key="9">
    <source>
        <dbReference type="SAM" id="Coils"/>
    </source>
</evidence>
<dbReference type="GO" id="GO:0006357">
    <property type="term" value="P:regulation of transcription by RNA polymerase II"/>
    <property type="evidence" value="ECO:0000318"/>
    <property type="project" value="GO_Central"/>
</dbReference>
<dbReference type="GO" id="GO:0033077">
    <property type="term" value="P:T cell differentiation in thymus"/>
    <property type="evidence" value="ECO:0007669"/>
    <property type="project" value="Ensembl"/>
</dbReference>
<dbReference type="GO" id="GO:0016485">
    <property type="term" value="P:protein processing"/>
    <property type="evidence" value="ECO:0007669"/>
    <property type="project" value="Ensembl"/>
</dbReference>
<dbReference type="InterPro" id="IPR013592">
    <property type="entry name" value="Maf_TF_N"/>
</dbReference>
<reference evidence="12 13" key="1">
    <citation type="journal article" date="2007" name="Nature">
        <title>Genome of the marsupial Monodelphis domestica reveals innovation in non-coding sequences.</title>
        <authorList>
            <person name="Mikkelsen T.S."/>
            <person name="Wakefield M.J."/>
            <person name="Aken B."/>
            <person name="Amemiya C.T."/>
            <person name="Chang J.L."/>
            <person name="Duke S."/>
            <person name="Garber M."/>
            <person name="Gentles A.J."/>
            <person name="Goodstadt L."/>
            <person name="Heger A."/>
            <person name="Jurka J."/>
            <person name="Kamal M."/>
            <person name="Mauceli E."/>
            <person name="Searle S.M."/>
            <person name="Sharpe T."/>
            <person name="Baker M.L."/>
            <person name="Batzer M.A."/>
            <person name="Benos P.V."/>
            <person name="Belov K."/>
            <person name="Clamp M."/>
            <person name="Cook A."/>
            <person name="Cuff J."/>
            <person name="Das R."/>
            <person name="Davidow L."/>
            <person name="Deakin J.E."/>
            <person name="Fazzari M.J."/>
            <person name="Glass J.L."/>
            <person name="Grabherr M."/>
            <person name="Greally J.M."/>
            <person name="Gu W."/>
            <person name="Hore T.A."/>
            <person name="Huttley G.A."/>
            <person name="Kleber M."/>
            <person name="Jirtle R.L."/>
            <person name="Koina E."/>
            <person name="Lee J.T."/>
            <person name="Mahony S."/>
            <person name="Marra M.A."/>
            <person name="Miller R.D."/>
            <person name="Nicholls R.D."/>
            <person name="Oda M."/>
            <person name="Papenfuss A.T."/>
            <person name="Parra Z.E."/>
            <person name="Pollock D.D."/>
            <person name="Ray D.A."/>
            <person name="Schein J.E."/>
            <person name="Speed T.P."/>
            <person name="Thompson K."/>
            <person name="VandeBerg J.L."/>
            <person name="Wade C.M."/>
            <person name="Walker J.A."/>
            <person name="Waters P.D."/>
            <person name="Webber C."/>
            <person name="Weidman J.R."/>
            <person name="Xie X."/>
            <person name="Zody M.C."/>
            <person name="Baldwin J."/>
            <person name="Abdouelleil A."/>
            <person name="Abdulkadir J."/>
            <person name="Abebe A."/>
            <person name="Abera B."/>
            <person name="Abreu J."/>
            <person name="Acer S.C."/>
            <person name="Aftuck L."/>
            <person name="Alexander A."/>
            <person name="An P."/>
            <person name="Anderson E."/>
            <person name="Anderson S."/>
            <person name="Arachi H."/>
            <person name="Azer M."/>
            <person name="Bachantsang P."/>
            <person name="Barry A."/>
            <person name="Bayul T."/>
            <person name="Berlin A."/>
            <person name="Bessette D."/>
            <person name="Bloom T."/>
            <person name="Bloom T."/>
            <person name="Boguslavskiy L."/>
            <person name="Bonnet C."/>
            <person name="Boukhgalter B."/>
            <person name="Bourzgui I."/>
            <person name="Brown A."/>
            <person name="Cahill P."/>
            <person name="Channer S."/>
            <person name="Cheshatsang Y."/>
            <person name="Chuda L."/>
            <person name="Citroen M."/>
            <person name="Collymore A."/>
            <person name="Cooke P."/>
            <person name="Costello M."/>
            <person name="D'Aco K."/>
            <person name="Daza R."/>
            <person name="De Haan G."/>
            <person name="DeGray S."/>
            <person name="DeMaso C."/>
            <person name="Dhargay N."/>
            <person name="Dooley K."/>
            <person name="Dooley E."/>
            <person name="Doricent M."/>
            <person name="Dorje P."/>
            <person name="Dorjee K."/>
            <person name="Dupes A."/>
            <person name="Elong R."/>
            <person name="Falk J."/>
            <person name="Farina A."/>
            <person name="Faro S."/>
            <person name="Ferguson D."/>
            <person name="Fisher S."/>
            <person name="Foley C.D."/>
            <person name="Franke A."/>
            <person name="Friedrich D."/>
            <person name="Gadbois L."/>
            <person name="Gearin G."/>
            <person name="Gearin C.R."/>
            <person name="Giannoukos G."/>
            <person name="Goode T."/>
            <person name="Graham J."/>
            <person name="Grandbois E."/>
            <person name="Grewal S."/>
            <person name="Gyaltsen K."/>
            <person name="Hafez N."/>
            <person name="Hagos B."/>
            <person name="Hall J."/>
            <person name="Henson C."/>
            <person name="Hollinger A."/>
            <person name="Honan T."/>
            <person name="Huard M.D."/>
            <person name="Hughes L."/>
            <person name="Hurhula B."/>
            <person name="Husby M.E."/>
            <person name="Kamat A."/>
            <person name="Kanga B."/>
            <person name="Kashin S."/>
            <person name="Khazanovich D."/>
            <person name="Kisner P."/>
            <person name="Lance K."/>
            <person name="Lara M."/>
            <person name="Lee W."/>
            <person name="Lennon N."/>
            <person name="Letendre F."/>
            <person name="LeVine R."/>
            <person name="Lipovsky A."/>
            <person name="Liu X."/>
            <person name="Liu J."/>
            <person name="Liu S."/>
            <person name="Lokyitsang T."/>
            <person name="Lokyitsang Y."/>
            <person name="Lubonja R."/>
            <person name="Lui A."/>
            <person name="MacDonald P."/>
            <person name="Magnisalis V."/>
            <person name="Maru K."/>
            <person name="Matthews C."/>
            <person name="McCusker W."/>
            <person name="McDonough S."/>
            <person name="Mehta T."/>
            <person name="Meldrim J."/>
            <person name="Meneus L."/>
            <person name="Mihai O."/>
            <person name="Mihalev A."/>
            <person name="Mihova T."/>
            <person name="Mittelman R."/>
            <person name="Mlenga V."/>
            <person name="Montmayeur A."/>
            <person name="Mulrain L."/>
            <person name="Navidi A."/>
            <person name="Naylor J."/>
            <person name="Negash T."/>
            <person name="Nguyen T."/>
            <person name="Nguyen N."/>
            <person name="Nicol R."/>
            <person name="Norbu C."/>
            <person name="Norbu N."/>
            <person name="Novod N."/>
            <person name="O'Neill B."/>
            <person name="Osman S."/>
            <person name="Markiewicz E."/>
            <person name="Oyono O.L."/>
            <person name="Patti C."/>
            <person name="Phunkhang P."/>
            <person name="Pierre F."/>
            <person name="Priest M."/>
            <person name="Raghuraman S."/>
            <person name="Rege F."/>
            <person name="Reyes R."/>
            <person name="Rise C."/>
            <person name="Rogov P."/>
            <person name="Ross K."/>
            <person name="Ryan E."/>
            <person name="Settipalli S."/>
            <person name="Shea T."/>
            <person name="Sherpa N."/>
            <person name="Shi L."/>
            <person name="Shih D."/>
            <person name="Sparrow T."/>
            <person name="Spaulding J."/>
            <person name="Stalker J."/>
            <person name="Stange-Thomann N."/>
            <person name="Stavropoulos S."/>
            <person name="Stone C."/>
            <person name="Strader C."/>
            <person name="Tesfaye S."/>
            <person name="Thomson T."/>
            <person name="Thoulutsang Y."/>
            <person name="Thoulutsang D."/>
            <person name="Topham K."/>
            <person name="Topping I."/>
            <person name="Tsamla T."/>
            <person name="Vassiliev H."/>
            <person name="Vo A."/>
            <person name="Wangchuk T."/>
            <person name="Wangdi T."/>
            <person name="Weiand M."/>
            <person name="Wilkinson J."/>
            <person name="Wilson A."/>
            <person name="Yadav S."/>
            <person name="Young G."/>
            <person name="Yu Q."/>
            <person name="Zembek L."/>
            <person name="Zhong D."/>
            <person name="Zimmer A."/>
            <person name="Zwirko Z."/>
            <person name="Jaffe D.B."/>
            <person name="Alvarez P."/>
            <person name="Brockman W."/>
            <person name="Butler J."/>
            <person name="Chin C."/>
            <person name="Gnerre S."/>
            <person name="MacCallum I."/>
            <person name="Graves J.A."/>
            <person name="Ponting C.P."/>
            <person name="Breen M."/>
            <person name="Samollow P.B."/>
            <person name="Lander E.S."/>
            <person name="Lindblad-Toh K."/>
        </authorList>
    </citation>
    <scope>NUCLEOTIDE SEQUENCE [LARGE SCALE GENOMIC DNA]</scope>
</reference>
<sequence>MAGELSIGPELPTSPLAMEYVNDFDLMKFDVKKEPLSRAERPGRHCTRLQPAGSVSSTPISTPCSSVPSSPSFSPTEQKTHLEDLYWMANSYQQMNPEALNLTPEDAVEALIGSHQVPQQLQGFENFRAHHHHHHQHQHHHHQYPGVSHEDLANGGHPHHHHHHHQASPTPSTSSTSSQQLPNNHPAAHPASSSVEDRFSDDQLVSMSVRELNRHLRGFTKDEVIRLKQKRRTLKNRGYAQSCRYKRVQQKHHLENEKTQLIQQVEQLKQEVSRLARERDAYKLKCEKLASNGFREAGSTSDNPSSPEFFITLWTERRDIDQDIPKSPPAGKERKEGRTLRMSSQRLAQDLTCCSGWKMQEEGRETVCVKCSYDASFET</sequence>
<dbReference type="GO" id="GO:0048538">
    <property type="term" value="P:thymus development"/>
    <property type="evidence" value="ECO:0007669"/>
    <property type="project" value="Ensembl"/>
</dbReference>
<dbReference type="GO" id="GO:0045637">
    <property type="term" value="P:regulation of myeloid cell differentiation"/>
    <property type="evidence" value="ECO:0000318"/>
    <property type="project" value="GO_Central"/>
</dbReference>
<evidence type="ECO:0000313" key="12">
    <source>
        <dbReference type="Ensembl" id="ENSMODP00000000643.3"/>
    </source>
</evidence>
<feature type="coiled-coil region" evidence="9">
    <location>
        <begin position="251"/>
        <end position="292"/>
    </location>
</feature>
<dbReference type="Pfam" id="PF03131">
    <property type="entry name" value="bZIP_Maf"/>
    <property type="match status" value="1"/>
</dbReference>
<dbReference type="GO" id="GO:0045671">
    <property type="term" value="P:negative regulation of osteoclast differentiation"/>
    <property type="evidence" value="ECO:0007669"/>
    <property type="project" value="Ensembl"/>
</dbReference>
<gene>
    <name evidence="12" type="primary">MAFB</name>
</gene>
<keyword evidence="6" id="KW-0010">Activator</keyword>
<dbReference type="InterPro" id="IPR004826">
    <property type="entry name" value="bZIP_Maf"/>
</dbReference>
<dbReference type="GO" id="GO:0000978">
    <property type="term" value="F:RNA polymerase II cis-regulatory region sequence-specific DNA binding"/>
    <property type="evidence" value="ECO:0000318"/>
    <property type="project" value="GO_Central"/>
</dbReference>
<reference evidence="12" key="2">
    <citation type="submission" date="2025-08" db="UniProtKB">
        <authorList>
            <consortium name="Ensembl"/>
        </authorList>
    </citation>
    <scope>IDENTIFICATION</scope>
</reference>
<feature type="compositionally biased region" description="Basic residues" evidence="10">
    <location>
        <begin position="130"/>
        <end position="143"/>
    </location>
</feature>
<keyword evidence="7" id="KW-0804">Transcription</keyword>
<feature type="region of interest" description="Disordered" evidence="10">
    <location>
        <begin position="130"/>
        <end position="198"/>
    </location>
</feature>
<dbReference type="Gene3D" id="1.20.5.170">
    <property type="match status" value="1"/>
</dbReference>
<dbReference type="InterPro" id="IPR046347">
    <property type="entry name" value="bZIP_sf"/>
</dbReference>
<dbReference type="GO" id="GO:0035284">
    <property type="term" value="P:brain segmentation"/>
    <property type="evidence" value="ECO:0007669"/>
    <property type="project" value="Ensembl"/>
</dbReference>
<keyword evidence="3" id="KW-0678">Repressor</keyword>
<dbReference type="CDD" id="cd14718">
    <property type="entry name" value="bZIP_Maf_large"/>
    <property type="match status" value="1"/>
</dbReference>
<dbReference type="OrthoDB" id="5974330at2759"/>
<dbReference type="GO" id="GO:0045647">
    <property type="term" value="P:negative regulation of erythrocyte differentiation"/>
    <property type="evidence" value="ECO:0007669"/>
    <property type="project" value="Ensembl"/>
</dbReference>
<dbReference type="FunCoup" id="F6XN23">
    <property type="interactions" value="1097"/>
</dbReference>
<evidence type="ECO:0000256" key="3">
    <source>
        <dbReference type="ARBA" id="ARBA00022491"/>
    </source>
</evidence>
<keyword evidence="5" id="KW-0238">DNA-binding</keyword>
<evidence type="ECO:0000256" key="6">
    <source>
        <dbReference type="ARBA" id="ARBA00023159"/>
    </source>
</evidence>
<dbReference type="AlphaFoldDB" id="F6XN23"/>
<keyword evidence="9" id="KW-0175">Coiled coil</keyword>
<dbReference type="GO" id="GO:0042802">
    <property type="term" value="F:identical protein binding"/>
    <property type="evidence" value="ECO:0007669"/>
    <property type="project" value="Ensembl"/>
</dbReference>
<accession>F6XN23</accession>
<dbReference type="GO" id="GO:0000981">
    <property type="term" value="F:DNA-binding transcription factor activity, RNA polymerase II-specific"/>
    <property type="evidence" value="ECO:0000318"/>
    <property type="project" value="GO_Central"/>
</dbReference>
<dbReference type="Pfam" id="PF08383">
    <property type="entry name" value="Maf_N"/>
    <property type="match status" value="1"/>
</dbReference>
<feature type="region of interest" description="Disordered" evidence="10">
    <location>
        <begin position="36"/>
        <end position="78"/>
    </location>
</feature>
<dbReference type="InterPro" id="IPR024874">
    <property type="entry name" value="Transcription_factor_Maf_fam"/>
</dbReference>
<dbReference type="GO" id="GO:0030216">
    <property type="term" value="P:keratinocyte differentiation"/>
    <property type="evidence" value="ECO:0007669"/>
    <property type="project" value="Ensembl"/>
</dbReference>
<dbReference type="Ensembl" id="ENSMODT00000000658.4">
    <property type="protein sequence ID" value="ENSMODP00000000643.3"/>
    <property type="gene ID" value="ENSMODG00000000534.4"/>
</dbReference>
<keyword evidence="13" id="KW-1185">Reference proteome</keyword>
<keyword evidence="4" id="KW-0805">Transcription regulation</keyword>
<dbReference type="GO" id="GO:0001228">
    <property type="term" value="F:DNA-binding transcription activator activity, RNA polymerase II-specific"/>
    <property type="evidence" value="ECO:0007669"/>
    <property type="project" value="Ensembl"/>
</dbReference>
<dbReference type="GO" id="GO:0005634">
    <property type="term" value="C:nucleus"/>
    <property type="evidence" value="ECO:0000318"/>
    <property type="project" value="GO_Central"/>
</dbReference>
<dbReference type="PANTHER" id="PTHR10129">
    <property type="entry name" value="TRANSCRIPTION FACTOR MAF"/>
    <property type="match status" value="1"/>
</dbReference>
<dbReference type="CTD" id="9935"/>
<reference evidence="12" key="3">
    <citation type="submission" date="2025-09" db="UniProtKB">
        <authorList>
            <consortium name="Ensembl"/>
        </authorList>
    </citation>
    <scope>IDENTIFICATION</scope>
</reference>
<dbReference type="GO" id="GO:0007584">
    <property type="term" value="P:response to nutrient"/>
    <property type="evidence" value="ECO:0007669"/>
    <property type="project" value="Ensembl"/>
</dbReference>
<evidence type="ECO:0000256" key="8">
    <source>
        <dbReference type="ARBA" id="ARBA00023242"/>
    </source>
</evidence>